<organism evidence="5">
    <name type="scientific">Desulfofervidus auxilii</name>
    <dbReference type="NCBI Taxonomy" id="1621989"/>
    <lineage>
        <taxon>Bacteria</taxon>
        <taxon>Pseudomonadati</taxon>
        <taxon>Thermodesulfobacteriota</taxon>
        <taxon>Candidatus Desulfofervidia</taxon>
        <taxon>Candidatus Desulfofervidales</taxon>
        <taxon>Candidatus Desulfofervidaceae</taxon>
        <taxon>Candidatus Desulfofervidus</taxon>
    </lineage>
</organism>
<keyword evidence="3" id="KW-1133">Transmembrane helix</keyword>
<feature type="transmembrane region" description="Helical" evidence="3">
    <location>
        <begin position="6"/>
        <end position="27"/>
    </location>
</feature>
<dbReference type="PANTHER" id="PTHR34216">
    <property type="match status" value="1"/>
</dbReference>
<dbReference type="AlphaFoldDB" id="A0A7C0U2L9"/>
<evidence type="ECO:0000256" key="3">
    <source>
        <dbReference type="SAM" id="Phobius"/>
    </source>
</evidence>
<dbReference type="EMBL" id="DRBS01000208">
    <property type="protein sequence ID" value="HDD44279.1"/>
    <property type="molecule type" value="Genomic_DNA"/>
</dbReference>
<dbReference type="Pfam" id="PF01522">
    <property type="entry name" value="Polysacc_deac_1"/>
    <property type="match status" value="1"/>
</dbReference>
<dbReference type="Proteomes" id="UP000886289">
    <property type="component" value="Unassembled WGS sequence"/>
</dbReference>
<evidence type="ECO:0000313" key="5">
    <source>
        <dbReference type="EMBL" id="HDD44279.1"/>
    </source>
</evidence>
<evidence type="ECO:0000256" key="2">
    <source>
        <dbReference type="ARBA" id="ARBA00022729"/>
    </source>
</evidence>
<comment type="subcellular location">
    <subcellularLocation>
        <location evidence="1">Secreted</location>
    </subcellularLocation>
</comment>
<dbReference type="GO" id="GO:0016810">
    <property type="term" value="F:hydrolase activity, acting on carbon-nitrogen (but not peptide) bonds"/>
    <property type="evidence" value="ECO:0007669"/>
    <property type="project" value="InterPro"/>
</dbReference>
<dbReference type="PROSITE" id="PS51677">
    <property type="entry name" value="NODB"/>
    <property type="match status" value="1"/>
</dbReference>
<dbReference type="GO" id="GO:0005975">
    <property type="term" value="P:carbohydrate metabolic process"/>
    <property type="evidence" value="ECO:0007669"/>
    <property type="project" value="InterPro"/>
</dbReference>
<feature type="domain" description="NodB homology" evidence="4">
    <location>
        <begin position="86"/>
        <end position="351"/>
    </location>
</feature>
<sequence>MIFIKLVWRSLIFIFWLIILFSIKISANNTIVLLYHKFGDQRTPSTNIDLNIFKEQMLYLKKHGYKVISLKQLINTIEKNKSLPSKSVVITIDDGYKSVYFNAFPILREYGYPFTVFLSTKAIEKKYPDYLSWKEIKIMKKVGADFQDHSYAHYALGIIPNHMKEDEYREWIIEDLKKSRAVFKHYLGYEPLYLAFPYGYYNKILISEALKLGHKALLTQDPGVVSEDTPLTLIPREAILGKEWSTMKHFRYILERKDLPIIEHYPEIGFLKKNPPFEIWAKIKYPKRYVKESFGIYISELGWRKAKFDENSKKVFIKSIPFLKRKINRIAITAKEKDGKEAVNFWMIILP</sequence>
<gene>
    <name evidence="5" type="ORF">ENG63_05400</name>
</gene>
<dbReference type="PANTHER" id="PTHR34216:SF3">
    <property type="entry name" value="POLY-BETA-1,6-N-ACETYL-D-GLUCOSAMINE N-DEACETYLASE"/>
    <property type="match status" value="1"/>
</dbReference>
<keyword evidence="2" id="KW-0732">Signal</keyword>
<dbReference type="GO" id="GO:0005576">
    <property type="term" value="C:extracellular region"/>
    <property type="evidence" value="ECO:0007669"/>
    <property type="project" value="UniProtKB-SubCell"/>
</dbReference>
<keyword evidence="3" id="KW-0812">Transmembrane</keyword>
<dbReference type="InterPro" id="IPR002509">
    <property type="entry name" value="NODB_dom"/>
</dbReference>
<evidence type="ECO:0000256" key="1">
    <source>
        <dbReference type="ARBA" id="ARBA00004613"/>
    </source>
</evidence>
<dbReference type="Gene3D" id="3.20.20.370">
    <property type="entry name" value="Glycoside hydrolase/deacetylase"/>
    <property type="match status" value="1"/>
</dbReference>
<evidence type="ECO:0000259" key="4">
    <source>
        <dbReference type="PROSITE" id="PS51677"/>
    </source>
</evidence>
<reference evidence="5" key="1">
    <citation type="journal article" date="2020" name="mSystems">
        <title>Genome- and Community-Level Interaction Insights into Carbon Utilization and Element Cycling Functions of Hydrothermarchaeota in Hydrothermal Sediment.</title>
        <authorList>
            <person name="Zhou Z."/>
            <person name="Liu Y."/>
            <person name="Xu W."/>
            <person name="Pan J."/>
            <person name="Luo Z.H."/>
            <person name="Li M."/>
        </authorList>
    </citation>
    <scope>NUCLEOTIDE SEQUENCE [LARGE SCALE GENOMIC DNA]</scope>
    <source>
        <strain evidence="5">HyVt-233</strain>
    </source>
</reference>
<dbReference type="SUPFAM" id="SSF88713">
    <property type="entry name" value="Glycoside hydrolase/deacetylase"/>
    <property type="match status" value="1"/>
</dbReference>
<keyword evidence="3" id="KW-0472">Membrane</keyword>
<dbReference type="InterPro" id="IPR011330">
    <property type="entry name" value="Glyco_hydro/deAcase_b/a-brl"/>
</dbReference>
<dbReference type="CDD" id="cd10973">
    <property type="entry name" value="CE4_DAC_u4_5s"/>
    <property type="match status" value="1"/>
</dbReference>
<name>A0A7C0U2L9_DESA2</name>
<comment type="caution">
    <text evidence="5">The sequence shown here is derived from an EMBL/GenBank/DDBJ whole genome shotgun (WGS) entry which is preliminary data.</text>
</comment>
<accession>A0A7C0U2L9</accession>
<dbReference type="InterPro" id="IPR051398">
    <property type="entry name" value="Polysacch_Deacetylase"/>
</dbReference>
<protein>
    <submittedName>
        <fullName evidence="5">Polysaccharide deacetylase</fullName>
    </submittedName>
</protein>
<proteinExistence type="predicted"/>